<sequence length="255" mass="28655">MQAQPKTKHQELVDKLTSYIDSKSQLSESDVLEIEREIAALHVESRSYVTALLKVALQKHDEAVEWFKDAMVTAGDNSSIVAGNYVGYLSCSAHNLFHRIEVFRLAELFSSQRIWKMARNAAFCVGNEKLVKRFTVKLKAFLDGKEREDLEQEGARMVEVIAQFKEATKLTSSEIEQLCDAAEKIANDHGVNCVGVEYFISGGYDNALIVCAETQDANVLTTLNLELISMLTEDAYIDRPFTSWFKSTELKGVEL</sequence>
<dbReference type="AlphaFoldDB" id="A0AAE7KZD2"/>
<name>A0AAE7KZD2_CITFR</name>
<evidence type="ECO:0000313" key="1">
    <source>
        <dbReference type="EMBL" id="QLO14546.1"/>
    </source>
</evidence>
<proteinExistence type="predicted"/>
<dbReference type="EMBL" id="CP055538">
    <property type="protein sequence ID" value="QLO14546.1"/>
    <property type="molecule type" value="Genomic_DNA"/>
</dbReference>
<organism evidence="1 2">
    <name type="scientific">Citrobacter freundii</name>
    <dbReference type="NCBI Taxonomy" id="546"/>
    <lineage>
        <taxon>Bacteria</taxon>
        <taxon>Pseudomonadati</taxon>
        <taxon>Pseudomonadota</taxon>
        <taxon>Gammaproteobacteria</taxon>
        <taxon>Enterobacterales</taxon>
        <taxon>Enterobacteriaceae</taxon>
        <taxon>Citrobacter</taxon>
        <taxon>Citrobacter freundii complex</taxon>
    </lineage>
</organism>
<dbReference type="RefSeq" id="WP_100272339.1">
    <property type="nucleotide sequence ID" value="NZ_CP055538.1"/>
</dbReference>
<gene>
    <name evidence="1" type="ORF">HV183_14505</name>
</gene>
<dbReference type="Proteomes" id="UP000510650">
    <property type="component" value="Chromosome"/>
</dbReference>
<reference evidence="2" key="1">
    <citation type="submission" date="2020-06" db="EMBL/GenBank/DDBJ databases">
        <title>REHAB project genomes.</title>
        <authorList>
            <person name="Shaw L.P."/>
        </authorList>
    </citation>
    <scope>NUCLEOTIDE SEQUENCE [LARGE SCALE GENOMIC DNA]</scope>
    <source>
        <strain evidence="2">RHBSTW-00398</strain>
    </source>
</reference>
<accession>A0AAE7KZD2</accession>
<protein>
    <submittedName>
        <fullName evidence="1">Uncharacterized protein</fullName>
    </submittedName>
</protein>
<evidence type="ECO:0000313" key="2">
    <source>
        <dbReference type="Proteomes" id="UP000510650"/>
    </source>
</evidence>